<dbReference type="EMBL" id="GBRH01275409">
    <property type="protein sequence ID" value="JAD22486.1"/>
    <property type="molecule type" value="Transcribed_RNA"/>
</dbReference>
<feature type="region of interest" description="Disordered" evidence="1">
    <location>
        <begin position="1"/>
        <end position="20"/>
    </location>
</feature>
<sequence>MKSCTSALFTSSWNSSPQSPYRHKMSISTNLIVISM</sequence>
<proteinExistence type="predicted"/>
<protein>
    <submittedName>
        <fullName evidence="2">Uncharacterized protein</fullName>
    </submittedName>
</protein>
<evidence type="ECO:0000256" key="1">
    <source>
        <dbReference type="SAM" id="MobiDB-lite"/>
    </source>
</evidence>
<reference evidence="2" key="1">
    <citation type="submission" date="2014-09" db="EMBL/GenBank/DDBJ databases">
        <authorList>
            <person name="Magalhaes I.L.F."/>
            <person name="Oliveira U."/>
            <person name="Santos F.R."/>
            <person name="Vidigal T.H.D.A."/>
            <person name="Brescovit A.D."/>
            <person name="Santos A.J."/>
        </authorList>
    </citation>
    <scope>NUCLEOTIDE SEQUENCE</scope>
    <source>
        <tissue evidence="2">Shoot tissue taken approximately 20 cm above the soil surface</tissue>
    </source>
</reference>
<reference evidence="2" key="2">
    <citation type="journal article" date="2015" name="Data Brief">
        <title>Shoot transcriptome of the giant reed, Arundo donax.</title>
        <authorList>
            <person name="Barrero R.A."/>
            <person name="Guerrero F.D."/>
            <person name="Moolhuijzen P."/>
            <person name="Goolsby J.A."/>
            <person name="Tidwell J."/>
            <person name="Bellgard S.E."/>
            <person name="Bellgard M.I."/>
        </authorList>
    </citation>
    <scope>NUCLEOTIDE SEQUENCE</scope>
    <source>
        <tissue evidence="2">Shoot tissue taken approximately 20 cm above the soil surface</tissue>
    </source>
</reference>
<evidence type="ECO:0000313" key="2">
    <source>
        <dbReference type="EMBL" id="JAD22486.1"/>
    </source>
</evidence>
<organism evidence="2">
    <name type="scientific">Arundo donax</name>
    <name type="common">Giant reed</name>
    <name type="synonym">Donax arundinaceus</name>
    <dbReference type="NCBI Taxonomy" id="35708"/>
    <lineage>
        <taxon>Eukaryota</taxon>
        <taxon>Viridiplantae</taxon>
        <taxon>Streptophyta</taxon>
        <taxon>Embryophyta</taxon>
        <taxon>Tracheophyta</taxon>
        <taxon>Spermatophyta</taxon>
        <taxon>Magnoliopsida</taxon>
        <taxon>Liliopsida</taxon>
        <taxon>Poales</taxon>
        <taxon>Poaceae</taxon>
        <taxon>PACMAD clade</taxon>
        <taxon>Arundinoideae</taxon>
        <taxon>Arundineae</taxon>
        <taxon>Arundo</taxon>
    </lineage>
</organism>
<name>A0A0A8Y8G2_ARUDO</name>
<accession>A0A0A8Y8G2</accession>
<feature type="compositionally biased region" description="Polar residues" evidence="1">
    <location>
        <begin position="1"/>
        <end position="19"/>
    </location>
</feature>
<dbReference type="AlphaFoldDB" id="A0A0A8Y8G2"/>